<dbReference type="Pfam" id="PF00149">
    <property type="entry name" value="Metallophos"/>
    <property type="match status" value="1"/>
</dbReference>
<dbReference type="AlphaFoldDB" id="A0A4R6IZY9"/>
<dbReference type="SUPFAM" id="SSF56300">
    <property type="entry name" value="Metallo-dependent phosphatases"/>
    <property type="match status" value="1"/>
</dbReference>
<comment type="caution">
    <text evidence="2">The sequence shown here is derived from an EMBL/GenBank/DDBJ whole genome shotgun (WGS) entry which is preliminary data.</text>
</comment>
<dbReference type="Proteomes" id="UP000295741">
    <property type="component" value="Unassembled WGS sequence"/>
</dbReference>
<dbReference type="InterPro" id="IPR029052">
    <property type="entry name" value="Metallo-depent_PP-like"/>
</dbReference>
<evidence type="ECO:0000313" key="2">
    <source>
        <dbReference type="EMBL" id="TDO28494.1"/>
    </source>
</evidence>
<dbReference type="OrthoDB" id="9795838at2"/>
<dbReference type="PANTHER" id="PTHR39323:SF1">
    <property type="entry name" value="BLR1149 PROTEIN"/>
    <property type="match status" value="1"/>
</dbReference>
<sequence length="217" mass="25374">MTAPTLHMIRNHHFWLSPERVLFWEEEKTLIVADLHFGKTGHFRKSGIAIPQSVYQQDLQRLFHQISFFKPENVIIVGDFFHSLQNKEMDFFLKWRNDLRTLPFMLIQGNHDILKKDWYSNASIDLVDQHLSNSFLFIHDEADFNGPDELFVFAGHLHPGCIVRGTGKQSLRFPCFYFTEKKCILPAFSHFSGLALIEPKKTDHVFAIVNQSIMKLK</sequence>
<dbReference type="PIRSF" id="PIRSF000887">
    <property type="entry name" value="Pesterase_MJ0037"/>
    <property type="match status" value="1"/>
</dbReference>
<dbReference type="Gene3D" id="3.60.21.10">
    <property type="match status" value="1"/>
</dbReference>
<proteinExistence type="predicted"/>
<dbReference type="InterPro" id="IPR004843">
    <property type="entry name" value="Calcineurin-like_PHP"/>
</dbReference>
<organism evidence="2 3">
    <name type="scientific">Sediminibacterium goheungense</name>
    <dbReference type="NCBI Taxonomy" id="1086393"/>
    <lineage>
        <taxon>Bacteria</taxon>
        <taxon>Pseudomonadati</taxon>
        <taxon>Bacteroidota</taxon>
        <taxon>Chitinophagia</taxon>
        <taxon>Chitinophagales</taxon>
        <taxon>Chitinophagaceae</taxon>
        <taxon>Sediminibacterium</taxon>
    </lineage>
</organism>
<dbReference type="RefSeq" id="WP_133473048.1">
    <property type="nucleotide sequence ID" value="NZ_SNWP01000010.1"/>
</dbReference>
<dbReference type="InterPro" id="IPR024173">
    <property type="entry name" value="Pesterase_MJ0037-like"/>
</dbReference>
<dbReference type="PANTHER" id="PTHR39323">
    <property type="entry name" value="BLR1149 PROTEIN"/>
    <property type="match status" value="1"/>
</dbReference>
<accession>A0A4R6IZY9</accession>
<name>A0A4R6IZY9_9BACT</name>
<evidence type="ECO:0000313" key="3">
    <source>
        <dbReference type="Proteomes" id="UP000295741"/>
    </source>
</evidence>
<reference evidence="2 3" key="1">
    <citation type="submission" date="2019-03" db="EMBL/GenBank/DDBJ databases">
        <title>Genomic Encyclopedia of Archaeal and Bacterial Type Strains, Phase II (KMG-II): from individual species to whole genera.</title>
        <authorList>
            <person name="Goeker M."/>
        </authorList>
    </citation>
    <scope>NUCLEOTIDE SEQUENCE [LARGE SCALE GENOMIC DNA]</scope>
    <source>
        <strain evidence="2 3">DSM 28323</strain>
    </source>
</reference>
<dbReference type="InterPro" id="IPR026336">
    <property type="entry name" value="PdeM-like"/>
</dbReference>
<dbReference type="EMBL" id="SNWP01000010">
    <property type="protein sequence ID" value="TDO28494.1"/>
    <property type="molecule type" value="Genomic_DNA"/>
</dbReference>
<protein>
    <submittedName>
        <fullName evidence="2">Putative phosphoesterase</fullName>
    </submittedName>
</protein>
<keyword evidence="3" id="KW-1185">Reference proteome</keyword>
<evidence type="ECO:0000259" key="1">
    <source>
        <dbReference type="Pfam" id="PF00149"/>
    </source>
</evidence>
<dbReference type="GO" id="GO:0016787">
    <property type="term" value="F:hydrolase activity"/>
    <property type="evidence" value="ECO:0007669"/>
    <property type="project" value="InterPro"/>
</dbReference>
<gene>
    <name evidence="2" type="ORF">BC659_0560</name>
</gene>
<dbReference type="NCBIfam" id="TIGR04123">
    <property type="entry name" value="P_estr_lig_assc"/>
    <property type="match status" value="1"/>
</dbReference>
<feature type="domain" description="Calcineurin-like phosphoesterase" evidence="1">
    <location>
        <begin position="28"/>
        <end position="142"/>
    </location>
</feature>